<keyword evidence="3" id="KW-1185">Reference proteome</keyword>
<dbReference type="EMBL" id="RJVU01061675">
    <property type="protein sequence ID" value="ROJ33167.1"/>
    <property type="molecule type" value="Genomic_DNA"/>
</dbReference>
<gene>
    <name evidence="2" type="ORF">DPX16_17989</name>
</gene>
<sequence length="188" mass="21543">MERHFFLRRRRTDVLLGRRVLSIGLCQGNGAVSSAVESLIYGYLRELGGPRRPVPCRIGEWKYAYQADFSSGVRIRSGYGEWRCQGNGAVSSAVESLIYGYLRELGGPRRPVPCRIREWKYAYQADFSSGVRIRSGYGEWRVSTPRQLLDRKRSGRERGGRDRERTTSRDSNSGRPKRIGRYMSARCP</sequence>
<feature type="region of interest" description="Disordered" evidence="1">
    <location>
        <begin position="148"/>
        <end position="188"/>
    </location>
</feature>
<dbReference type="AlphaFoldDB" id="A0A3N0XT15"/>
<protein>
    <submittedName>
        <fullName evidence="2">Uncharacterized protein</fullName>
    </submittedName>
</protein>
<reference evidence="2 3" key="1">
    <citation type="submission" date="2018-10" db="EMBL/GenBank/DDBJ databases">
        <title>Genome assembly for a Yunnan-Guizhou Plateau 3E fish, Anabarilius grahami (Regan), and its evolutionary and genetic applications.</title>
        <authorList>
            <person name="Jiang W."/>
        </authorList>
    </citation>
    <scope>NUCLEOTIDE SEQUENCE [LARGE SCALE GENOMIC DNA]</scope>
    <source>
        <strain evidence="2">AG-KIZ</strain>
        <tissue evidence="2">Muscle</tissue>
    </source>
</reference>
<accession>A0A3N0XT15</accession>
<evidence type="ECO:0000256" key="1">
    <source>
        <dbReference type="SAM" id="MobiDB-lite"/>
    </source>
</evidence>
<organism evidence="2 3">
    <name type="scientific">Anabarilius grahami</name>
    <name type="common">Kanglang fish</name>
    <name type="synonym">Barilius grahami</name>
    <dbReference type="NCBI Taxonomy" id="495550"/>
    <lineage>
        <taxon>Eukaryota</taxon>
        <taxon>Metazoa</taxon>
        <taxon>Chordata</taxon>
        <taxon>Craniata</taxon>
        <taxon>Vertebrata</taxon>
        <taxon>Euteleostomi</taxon>
        <taxon>Actinopterygii</taxon>
        <taxon>Neopterygii</taxon>
        <taxon>Teleostei</taxon>
        <taxon>Ostariophysi</taxon>
        <taxon>Cypriniformes</taxon>
        <taxon>Xenocyprididae</taxon>
        <taxon>Xenocypridinae</taxon>
        <taxon>Xenocypridinae incertae sedis</taxon>
        <taxon>Anabarilius</taxon>
    </lineage>
</organism>
<evidence type="ECO:0000313" key="3">
    <source>
        <dbReference type="Proteomes" id="UP000281406"/>
    </source>
</evidence>
<feature type="compositionally biased region" description="Basic and acidic residues" evidence="1">
    <location>
        <begin position="148"/>
        <end position="168"/>
    </location>
</feature>
<dbReference type="Proteomes" id="UP000281406">
    <property type="component" value="Unassembled WGS sequence"/>
</dbReference>
<name>A0A3N0XT15_ANAGA</name>
<proteinExistence type="predicted"/>
<comment type="caution">
    <text evidence="2">The sequence shown here is derived from an EMBL/GenBank/DDBJ whole genome shotgun (WGS) entry which is preliminary data.</text>
</comment>
<evidence type="ECO:0000313" key="2">
    <source>
        <dbReference type="EMBL" id="ROJ33167.1"/>
    </source>
</evidence>